<dbReference type="Proteomes" id="UP001327093">
    <property type="component" value="Unassembled WGS sequence"/>
</dbReference>
<dbReference type="Pfam" id="PF00106">
    <property type="entry name" value="adh_short"/>
    <property type="match status" value="1"/>
</dbReference>
<evidence type="ECO:0000313" key="3">
    <source>
        <dbReference type="EMBL" id="MEB3371729.1"/>
    </source>
</evidence>
<name>A0ABU6AK23_9PSEU</name>
<evidence type="ECO:0000313" key="4">
    <source>
        <dbReference type="Proteomes" id="UP001327093"/>
    </source>
</evidence>
<protein>
    <submittedName>
        <fullName evidence="3">SDR family NAD(P)-dependent oxidoreductase</fullName>
    </submittedName>
</protein>
<gene>
    <name evidence="3" type="ORF">R4I43_30440</name>
</gene>
<reference evidence="3 4" key="1">
    <citation type="submission" date="2023-10" db="EMBL/GenBank/DDBJ databases">
        <title>Saccharopolyspora sp. nov., isolated from mangrove soil.</title>
        <authorList>
            <person name="Lu Y."/>
            <person name="Liu W."/>
        </authorList>
    </citation>
    <scope>NUCLEOTIDE SEQUENCE [LARGE SCALE GENOMIC DNA]</scope>
    <source>
        <strain evidence="3 4">S2-29</strain>
    </source>
</reference>
<dbReference type="PANTHER" id="PTHR43669:SF3">
    <property type="entry name" value="ALCOHOL DEHYDROGENASE, PUTATIVE (AFU_ORTHOLOGUE AFUA_3G03445)-RELATED"/>
    <property type="match status" value="1"/>
</dbReference>
<dbReference type="PRINTS" id="PR00081">
    <property type="entry name" value="GDHRDH"/>
</dbReference>
<evidence type="ECO:0000256" key="1">
    <source>
        <dbReference type="ARBA" id="ARBA00006484"/>
    </source>
</evidence>
<dbReference type="InterPro" id="IPR002347">
    <property type="entry name" value="SDR_fam"/>
</dbReference>
<proteinExistence type="inferred from homology"/>
<dbReference type="Gene3D" id="3.40.50.720">
    <property type="entry name" value="NAD(P)-binding Rossmann-like Domain"/>
    <property type="match status" value="1"/>
</dbReference>
<comment type="similarity">
    <text evidence="1">Belongs to the short-chain dehydrogenases/reductases (SDR) family.</text>
</comment>
<dbReference type="RefSeq" id="WP_324269155.1">
    <property type="nucleotide sequence ID" value="NZ_JAWLNX010000032.1"/>
</dbReference>
<dbReference type="EMBL" id="JAWLNX010000032">
    <property type="protein sequence ID" value="MEB3371729.1"/>
    <property type="molecule type" value="Genomic_DNA"/>
</dbReference>
<evidence type="ECO:0000256" key="2">
    <source>
        <dbReference type="ARBA" id="ARBA00023002"/>
    </source>
</evidence>
<accession>A0ABU6AK23</accession>
<comment type="caution">
    <text evidence="3">The sequence shown here is derived from an EMBL/GenBank/DDBJ whole genome shotgun (WGS) entry which is preliminary data.</text>
</comment>
<organism evidence="3 4">
    <name type="scientific">Saccharopolyspora mangrovi</name>
    <dbReference type="NCBI Taxonomy" id="3082379"/>
    <lineage>
        <taxon>Bacteria</taxon>
        <taxon>Bacillati</taxon>
        <taxon>Actinomycetota</taxon>
        <taxon>Actinomycetes</taxon>
        <taxon>Pseudonocardiales</taxon>
        <taxon>Pseudonocardiaceae</taxon>
        <taxon>Saccharopolyspora</taxon>
    </lineage>
</organism>
<keyword evidence="4" id="KW-1185">Reference proteome</keyword>
<dbReference type="InterPro" id="IPR036291">
    <property type="entry name" value="NAD(P)-bd_dom_sf"/>
</dbReference>
<sequence>MTARTNAAEGRLANKVSLITGAGSGLGRAAAVRFAAEGSMVACADVVEENAQLAAEEIIRAGGQAFAVKVDVTAAFEVERMTALTIERFGRIDVAFANAGIAGTGNAKDLTEQDWDRVIDIDLKGVWLTCKYVLPEGDSCDGVFVTAGSVCSGVERFPNSPDPRYCSVARG</sequence>
<dbReference type="PANTHER" id="PTHR43669">
    <property type="entry name" value="5-KETO-D-GLUCONATE 5-REDUCTASE"/>
    <property type="match status" value="1"/>
</dbReference>
<keyword evidence="2" id="KW-0560">Oxidoreductase</keyword>
<dbReference type="SUPFAM" id="SSF51735">
    <property type="entry name" value="NAD(P)-binding Rossmann-fold domains"/>
    <property type="match status" value="1"/>
</dbReference>